<keyword evidence="19" id="KW-1185">Reference proteome</keyword>
<feature type="binding site" evidence="15">
    <location>
        <position position="409"/>
    </location>
    <ligand>
        <name>Zn(2+)</name>
        <dbReference type="ChEBI" id="CHEBI:29105"/>
    </ligand>
</feature>
<dbReference type="PANTHER" id="PTHR23389">
    <property type="entry name" value="CHROMOSOME TRANSMISSION FIDELITY FACTOR 18"/>
    <property type="match status" value="1"/>
</dbReference>
<sequence length="677" mass="74650">MELKEAGKRVLELRREIEEHNYNYYVMDNPVIGDAEYDRLMLELTALEQQFPDLLSEHSPTQRVGGKPKEGFTTVTHRVPMLSLANSFSEQELKDFDRRVRGALAGEEVNYVVELKIDGLAVSLFYENGLFQRGATRGDGETGEDITENLKTIRSLSLQLKEAVPVLEVRGEVYMSGEAFRRLNKSREAEDQPLFANPRNAAAGSLRQLDPRITSSRQLSAFIYAVGYYEGVSLSGHEEALRYLQDLGFPVSRYYRKFADIEEVLAYCRDWEARRFELPFAIDGLVIKVDSLEQQLKLGATAKSPRWSIAYKFPPEQAVTKVKDIIINVGRTGVLTPTALLDPVRLAGSTVSRATLHNEDIIKEKDVQIGDTVVVQKAGEIIPEVVRVLSEKRSGGEIPFKMPQYCPDCGAKVVRLEGEAASRCTGMACPSQLREGLIHFVSRGAMDIAGLGPAVITQLLDTGLIHDAADLYNLRYEDLVNLERFGQKSVQNLLQALEQSKKASLGRLIFALGIRHVGERAAKTLARHFGSLQNLMAAGLEELVGIPEIGTKIAGSIITFFEQEQNLSVVDKLVRAGVNIVEKDTEASTAGSLEGKTFVLTGTLRSFTRETAKQFIEGLGGKVTASVSKSTDYVLAGENPGSKYDKAVKLGIKVIDEAYFKELSVGKSPGKADHSLS</sequence>
<dbReference type="FunFam" id="1.10.287.610:FF:000002">
    <property type="entry name" value="DNA ligase"/>
    <property type="match status" value="1"/>
</dbReference>
<dbReference type="Pfam" id="PF01653">
    <property type="entry name" value="DNA_ligase_aden"/>
    <property type="match status" value="1"/>
</dbReference>
<dbReference type="InterPro" id="IPR004150">
    <property type="entry name" value="NAD_DNA_ligase_OB"/>
</dbReference>
<gene>
    <name evidence="15" type="primary">ligA</name>
    <name evidence="18" type="ordered locus">Dtox_0763</name>
</gene>
<evidence type="ECO:0000259" key="17">
    <source>
        <dbReference type="PROSITE" id="PS50172"/>
    </source>
</evidence>
<comment type="caution">
    <text evidence="15">Lacks conserved residue(s) required for the propagation of feature annotation.</text>
</comment>
<dbReference type="Gene3D" id="2.40.50.140">
    <property type="entry name" value="Nucleic acid-binding proteins"/>
    <property type="match status" value="1"/>
</dbReference>
<dbReference type="STRING" id="485916.Dtox_0763"/>
<dbReference type="OrthoDB" id="9759736at2"/>
<dbReference type="GO" id="GO:0006260">
    <property type="term" value="P:DNA replication"/>
    <property type="evidence" value="ECO:0007669"/>
    <property type="project" value="UniProtKB-KW"/>
</dbReference>
<dbReference type="GO" id="GO:0003911">
    <property type="term" value="F:DNA ligase (NAD+) activity"/>
    <property type="evidence" value="ECO:0007669"/>
    <property type="project" value="UniProtKB-UniRule"/>
</dbReference>
<evidence type="ECO:0000256" key="1">
    <source>
        <dbReference type="ARBA" id="ARBA00004067"/>
    </source>
</evidence>
<dbReference type="InterPro" id="IPR013840">
    <property type="entry name" value="DNAligase_N"/>
</dbReference>
<dbReference type="FunFam" id="2.40.50.140:FF:000012">
    <property type="entry name" value="DNA ligase"/>
    <property type="match status" value="1"/>
</dbReference>
<feature type="binding site" evidence="15">
    <location>
        <position position="312"/>
    </location>
    <ligand>
        <name>NAD(+)</name>
        <dbReference type="ChEBI" id="CHEBI:57540"/>
    </ligand>
</feature>
<dbReference type="Gene3D" id="6.20.10.30">
    <property type="match status" value="1"/>
</dbReference>
<dbReference type="PROSITE" id="PS50172">
    <property type="entry name" value="BRCT"/>
    <property type="match status" value="1"/>
</dbReference>
<evidence type="ECO:0000256" key="11">
    <source>
        <dbReference type="ARBA" id="ARBA00023204"/>
    </source>
</evidence>
<evidence type="ECO:0000256" key="9">
    <source>
        <dbReference type="ARBA" id="ARBA00022842"/>
    </source>
</evidence>
<organism evidence="18 19">
    <name type="scientific">Desulfofarcimen acetoxidans (strain ATCC 49208 / DSM 771 / KCTC 5769 / VKM B-1644 / 5575)</name>
    <name type="common">Desulfotomaculum acetoxidans</name>
    <dbReference type="NCBI Taxonomy" id="485916"/>
    <lineage>
        <taxon>Bacteria</taxon>
        <taxon>Bacillati</taxon>
        <taxon>Bacillota</taxon>
        <taxon>Clostridia</taxon>
        <taxon>Eubacteriales</taxon>
        <taxon>Peptococcaceae</taxon>
        <taxon>Desulfofarcimen</taxon>
    </lineage>
</organism>
<dbReference type="GO" id="GO:0003677">
    <property type="term" value="F:DNA binding"/>
    <property type="evidence" value="ECO:0007669"/>
    <property type="project" value="InterPro"/>
</dbReference>
<evidence type="ECO:0000256" key="12">
    <source>
        <dbReference type="ARBA" id="ARBA00023211"/>
    </source>
</evidence>
<evidence type="ECO:0000256" key="13">
    <source>
        <dbReference type="ARBA" id="ARBA00034005"/>
    </source>
</evidence>
<evidence type="ECO:0000256" key="3">
    <source>
        <dbReference type="ARBA" id="ARBA00013308"/>
    </source>
</evidence>
<dbReference type="InterPro" id="IPR041663">
    <property type="entry name" value="DisA/LigA_HHH"/>
</dbReference>
<dbReference type="Pfam" id="PF00533">
    <property type="entry name" value="BRCT"/>
    <property type="match status" value="1"/>
</dbReference>
<feature type="binding site" evidence="15">
    <location>
        <position position="288"/>
    </location>
    <ligand>
        <name>NAD(+)</name>
        <dbReference type="ChEBI" id="CHEBI:57540"/>
    </ligand>
</feature>
<dbReference type="HAMAP" id="MF_01588">
    <property type="entry name" value="DNA_ligase_A"/>
    <property type="match status" value="1"/>
</dbReference>
<keyword evidence="5 15" id="KW-0235">DNA replication</keyword>
<dbReference type="FunFam" id="1.10.150.20:FF:000007">
    <property type="entry name" value="DNA ligase"/>
    <property type="match status" value="1"/>
</dbReference>
<feature type="binding site" evidence="15">
    <location>
        <begin position="34"/>
        <end position="38"/>
    </location>
    <ligand>
        <name>NAD(+)</name>
        <dbReference type="ChEBI" id="CHEBI:57540"/>
    </ligand>
</feature>
<dbReference type="InterPro" id="IPR013839">
    <property type="entry name" value="DNAligase_adenylation"/>
</dbReference>
<dbReference type="KEGG" id="dae:Dtox_0763"/>
<dbReference type="InterPro" id="IPR036420">
    <property type="entry name" value="BRCT_dom_sf"/>
</dbReference>
<feature type="active site" description="N6-AMP-lysine intermediate" evidence="15">
    <location>
        <position position="116"/>
    </location>
</feature>
<dbReference type="SUPFAM" id="SSF50249">
    <property type="entry name" value="Nucleic acid-binding proteins"/>
    <property type="match status" value="1"/>
</dbReference>
<dbReference type="SMART" id="SM00292">
    <property type="entry name" value="BRCT"/>
    <property type="match status" value="1"/>
</dbReference>
<dbReference type="SMART" id="SM00278">
    <property type="entry name" value="HhH1"/>
    <property type="match status" value="4"/>
</dbReference>
<reference evidence="18 19" key="1">
    <citation type="journal article" date="2009" name="Stand. Genomic Sci.">
        <title>Complete genome sequence of Desulfotomaculum acetoxidans type strain (5575).</title>
        <authorList>
            <person name="Spring S."/>
            <person name="Lapidus A."/>
            <person name="Schroder M."/>
            <person name="Gleim D."/>
            <person name="Sims D."/>
            <person name="Meincke L."/>
            <person name="Glavina Del Rio T."/>
            <person name="Tice H."/>
            <person name="Copeland A."/>
            <person name="Cheng J.F."/>
            <person name="Lucas S."/>
            <person name="Chen F."/>
            <person name="Nolan M."/>
            <person name="Bruce D."/>
            <person name="Goodwin L."/>
            <person name="Pitluck S."/>
            <person name="Ivanova N."/>
            <person name="Mavromatis K."/>
            <person name="Mikhailova N."/>
            <person name="Pati A."/>
            <person name="Chen A."/>
            <person name="Palaniappan K."/>
            <person name="Land M."/>
            <person name="Hauser L."/>
            <person name="Chang Y.J."/>
            <person name="Jeffries C.D."/>
            <person name="Chain P."/>
            <person name="Saunders E."/>
            <person name="Brettin T."/>
            <person name="Detter J.C."/>
            <person name="Goker M."/>
            <person name="Bristow J."/>
            <person name="Eisen J.A."/>
            <person name="Markowitz V."/>
            <person name="Hugenholtz P."/>
            <person name="Kyrpides N.C."/>
            <person name="Klenk H.P."/>
            <person name="Han C."/>
        </authorList>
    </citation>
    <scope>NUCLEOTIDE SEQUENCE [LARGE SCALE GENOMIC DNA]</scope>
    <source>
        <strain evidence="19">ATCC 49208 / DSM 771 / VKM B-1644</strain>
    </source>
</reference>
<dbReference type="Pfam" id="PF12826">
    <property type="entry name" value="HHH_2"/>
    <property type="match status" value="1"/>
</dbReference>
<keyword evidence="9 15" id="KW-0460">Magnesium</keyword>
<dbReference type="SUPFAM" id="SSF56091">
    <property type="entry name" value="DNA ligase/mRNA capping enzyme, catalytic domain"/>
    <property type="match status" value="1"/>
</dbReference>
<evidence type="ECO:0000256" key="5">
    <source>
        <dbReference type="ARBA" id="ARBA00022705"/>
    </source>
</evidence>
<dbReference type="InterPro" id="IPR003583">
    <property type="entry name" value="Hlx-hairpin-Hlx_DNA-bd_motif"/>
</dbReference>
<dbReference type="InterPro" id="IPR001679">
    <property type="entry name" value="DNA_ligase"/>
</dbReference>
<evidence type="ECO:0000313" key="18">
    <source>
        <dbReference type="EMBL" id="ACV61673.1"/>
    </source>
</evidence>
<comment type="function">
    <text evidence="1 15">DNA ligase that catalyzes the formation of phosphodiester linkages between 5'-phosphoryl and 3'-hydroxyl groups in double-stranded DNA using NAD as a coenzyme and as the energy source for the reaction. It is essential for DNA replication and repair of damaged DNA.</text>
</comment>
<dbReference type="PANTHER" id="PTHR23389:SF9">
    <property type="entry name" value="DNA LIGASE"/>
    <property type="match status" value="1"/>
</dbReference>
<dbReference type="HOGENOM" id="CLU_007764_2_1_9"/>
<evidence type="ECO:0000256" key="15">
    <source>
        <dbReference type="HAMAP-Rule" id="MF_01588"/>
    </source>
</evidence>
<dbReference type="GO" id="GO:0005829">
    <property type="term" value="C:cytosol"/>
    <property type="evidence" value="ECO:0007669"/>
    <property type="project" value="TreeGrafter"/>
</dbReference>
<dbReference type="Gene3D" id="1.10.150.20">
    <property type="entry name" value="5' to 3' exonuclease, C-terminal subdomain"/>
    <property type="match status" value="2"/>
</dbReference>
<feature type="binding site" evidence="15">
    <location>
        <begin position="83"/>
        <end position="84"/>
    </location>
    <ligand>
        <name>NAD(+)</name>
        <dbReference type="ChEBI" id="CHEBI:57540"/>
    </ligand>
</feature>
<dbReference type="EC" id="6.5.1.2" evidence="2 15"/>
<feature type="binding site" evidence="15">
    <location>
        <position position="114"/>
    </location>
    <ligand>
        <name>NAD(+)</name>
        <dbReference type="ChEBI" id="CHEBI:57540"/>
    </ligand>
</feature>
<dbReference type="Pfam" id="PF14520">
    <property type="entry name" value="HHH_5"/>
    <property type="match status" value="1"/>
</dbReference>
<dbReference type="RefSeq" id="WP_015756391.1">
    <property type="nucleotide sequence ID" value="NC_013216.1"/>
</dbReference>
<keyword evidence="6 15" id="KW-0479">Metal-binding</keyword>
<dbReference type="SMART" id="SM00532">
    <property type="entry name" value="LIGANc"/>
    <property type="match status" value="1"/>
</dbReference>
<dbReference type="InterPro" id="IPR001357">
    <property type="entry name" value="BRCT_dom"/>
</dbReference>
<dbReference type="FunFam" id="3.30.470.30:FF:000001">
    <property type="entry name" value="DNA ligase"/>
    <property type="match status" value="1"/>
</dbReference>
<keyword evidence="4 15" id="KW-0436">Ligase</keyword>
<evidence type="ECO:0000256" key="10">
    <source>
        <dbReference type="ARBA" id="ARBA00023027"/>
    </source>
</evidence>
<feature type="binding site" evidence="15">
    <location>
        <position position="406"/>
    </location>
    <ligand>
        <name>Zn(2+)</name>
        <dbReference type="ChEBI" id="CHEBI:29105"/>
    </ligand>
</feature>
<dbReference type="CDD" id="cd00114">
    <property type="entry name" value="LIGANc"/>
    <property type="match status" value="1"/>
</dbReference>
<dbReference type="Proteomes" id="UP000002217">
    <property type="component" value="Chromosome"/>
</dbReference>
<dbReference type="PROSITE" id="PS01055">
    <property type="entry name" value="DNA_LIGASE_N1"/>
    <property type="match status" value="1"/>
</dbReference>
<proteinExistence type="inferred from homology"/>
<dbReference type="NCBIfam" id="TIGR00575">
    <property type="entry name" value="dnlj"/>
    <property type="match status" value="1"/>
</dbReference>
<dbReference type="PROSITE" id="PS01056">
    <property type="entry name" value="DNA_LIGASE_N2"/>
    <property type="match status" value="1"/>
</dbReference>
<evidence type="ECO:0000256" key="14">
    <source>
        <dbReference type="ARBA" id="ARBA00060881"/>
    </source>
</evidence>
<dbReference type="AlphaFoldDB" id="C8W209"/>
<dbReference type="InterPro" id="IPR012340">
    <property type="entry name" value="NA-bd_OB-fold"/>
</dbReference>
<dbReference type="SUPFAM" id="SSF47781">
    <property type="entry name" value="RuvA domain 2-like"/>
    <property type="match status" value="1"/>
</dbReference>
<feature type="binding site" evidence="15">
    <location>
        <position position="429"/>
    </location>
    <ligand>
        <name>Zn(2+)</name>
        <dbReference type="ChEBI" id="CHEBI:29105"/>
    </ligand>
</feature>
<dbReference type="Pfam" id="PF03119">
    <property type="entry name" value="DNA_ligase_ZBD"/>
    <property type="match status" value="1"/>
</dbReference>
<evidence type="ECO:0000256" key="7">
    <source>
        <dbReference type="ARBA" id="ARBA00022763"/>
    </source>
</evidence>
<dbReference type="Gene3D" id="1.10.287.610">
    <property type="entry name" value="Helix hairpin bin"/>
    <property type="match status" value="1"/>
</dbReference>
<keyword evidence="12 15" id="KW-0464">Manganese</keyword>
<keyword evidence="8 15" id="KW-0862">Zinc</keyword>
<dbReference type="InterPro" id="IPR010994">
    <property type="entry name" value="RuvA_2-like"/>
</dbReference>
<dbReference type="Gene3D" id="3.30.470.30">
    <property type="entry name" value="DNA ligase/mRNA capping enzyme"/>
    <property type="match status" value="1"/>
</dbReference>
<name>C8W209_DESAS</name>
<evidence type="ECO:0000256" key="8">
    <source>
        <dbReference type="ARBA" id="ARBA00022833"/>
    </source>
</evidence>
<dbReference type="InterPro" id="IPR033136">
    <property type="entry name" value="DNA_ligase_CS"/>
</dbReference>
<comment type="cofactor">
    <cofactor evidence="15">
        <name>Mg(2+)</name>
        <dbReference type="ChEBI" id="CHEBI:18420"/>
    </cofactor>
    <cofactor evidence="15">
        <name>Mn(2+)</name>
        <dbReference type="ChEBI" id="CHEBI:29035"/>
    </cofactor>
</comment>
<dbReference type="eggNOG" id="COG0272">
    <property type="taxonomic scope" value="Bacteria"/>
</dbReference>
<dbReference type="EMBL" id="CP001720">
    <property type="protein sequence ID" value="ACV61673.1"/>
    <property type="molecule type" value="Genomic_DNA"/>
</dbReference>
<dbReference type="Pfam" id="PF03120">
    <property type="entry name" value="OB_DNA_ligase"/>
    <property type="match status" value="1"/>
</dbReference>
<dbReference type="PIRSF" id="PIRSF001604">
    <property type="entry name" value="LigA"/>
    <property type="match status" value="1"/>
</dbReference>
<keyword evidence="11 15" id="KW-0234">DNA repair</keyword>
<evidence type="ECO:0000256" key="16">
    <source>
        <dbReference type="RuleBase" id="RU000618"/>
    </source>
</evidence>
<dbReference type="Gene3D" id="3.40.50.10190">
    <property type="entry name" value="BRCT domain"/>
    <property type="match status" value="1"/>
</dbReference>
<accession>C8W209</accession>
<keyword evidence="7 15" id="KW-0227">DNA damage</keyword>
<dbReference type="SUPFAM" id="SSF52113">
    <property type="entry name" value="BRCT domain"/>
    <property type="match status" value="1"/>
</dbReference>
<feature type="binding site" evidence="15">
    <location>
        <position position="172"/>
    </location>
    <ligand>
        <name>NAD(+)</name>
        <dbReference type="ChEBI" id="CHEBI:57540"/>
    </ligand>
</feature>
<protein>
    <recommendedName>
        <fullName evidence="3 15">DNA ligase</fullName>
        <ecNumber evidence="2 15">6.5.1.2</ecNumber>
    </recommendedName>
    <alternativeName>
        <fullName evidence="15">Polydeoxyribonucleotide synthase [NAD(+)]</fullName>
    </alternativeName>
</protein>
<dbReference type="GO" id="GO:0006281">
    <property type="term" value="P:DNA repair"/>
    <property type="evidence" value="ECO:0007669"/>
    <property type="project" value="UniProtKB-KW"/>
</dbReference>
<evidence type="ECO:0000256" key="4">
    <source>
        <dbReference type="ARBA" id="ARBA00022598"/>
    </source>
</evidence>
<dbReference type="CDD" id="cd17748">
    <property type="entry name" value="BRCT_DNA_ligase_like"/>
    <property type="match status" value="1"/>
</dbReference>
<keyword evidence="10 15" id="KW-0520">NAD</keyword>
<dbReference type="InterPro" id="IPR004149">
    <property type="entry name" value="Znf_DNAligase_C4"/>
</dbReference>
<evidence type="ECO:0000313" key="19">
    <source>
        <dbReference type="Proteomes" id="UP000002217"/>
    </source>
</evidence>
<feature type="domain" description="BRCT" evidence="17">
    <location>
        <begin position="588"/>
        <end position="662"/>
    </location>
</feature>
<dbReference type="FunFam" id="3.40.50.10190:FF:000054">
    <property type="entry name" value="DNA ligase"/>
    <property type="match status" value="1"/>
</dbReference>
<comment type="similarity">
    <text evidence="14 15">Belongs to the NAD-dependent DNA ligase family. LigA subfamily.</text>
</comment>
<comment type="catalytic activity">
    <reaction evidence="13 15 16">
        <text>NAD(+) + (deoxyribonucleotide)n-3'-hydroxyl + 5'-phospho-(deoxyribonucleotide)m = (deoxyribonucleotide)n+m + AMP + beta-nicotinamide D-nucleotide.</text>
        <dbReference type="EC" id="6.5.1.2"/>
    </reaction>
</comment>
<dbReference type="FunFam" id="1.10.150.20:FF:000006">
    <property type="entry name" value="DNA ligase"/>
    <property type="match status" value="1"/>
</dbReference>
<evidence type="ECO:0000256" key="2">
    <source>
        <dbReference type="ARBA" id="ARBA00012722"/>
    </source>
</evidence>
<dbReference type="GO" id="GO:0046872">
    <property type="term" value="F:metal ion binding"/>
    <property type="evidence" value="ECO:0007669"/>
    <property type="project" value="UniProtKB-KW"/>
</dbReference>
<evidence type="ECO:0000256" key="6">
    <source>
        <dbReference type="ARBA" id="ARBA00022723"/>
    </source>
</evidence>
<feature type="binding site" evidence="15">
    <location>
        <position position="137"/>
    </location>
    <ligand>
        <name>NAD(+)</name>
        <dbReference type="ChEBI" id="CHEBI:57540"/>
    </ligand>
</feature>
<dbReference type="NCBIfam" id="NF005932">
    <property type="entry name" value="PRK07956.1"/>
    <property type="match status" value="1"/>
</dbReference>
<dbReference type="InterPro" id="IPR018239">
    <property type="entry name" value="DNA_ligase_AS"/>
</dbReference>